<dbReference type="PANTHER" id="PTHR38009:SF1">
    <property type="entry name" value="CONSERVED HYPOTHETICAL PHAGE TAIL PROTEIN"/>
    <property type="match status" value="1"/>
</dbReference>
<dbReference type="Pfam" id="PF06841">
    <property type="entry name" value="Phage_T4_gp19"/>
    <property type="match status" value="1"/>
</dbReference>
<protein>
    <submittedName>
        <fullName evidence="1">Phage tail-like protein</fullName>
    </submittedName>
</protein>
<dbReference type="InterPro" id="IPR011747">
    <property type="entry name" value="CHP02241"/>
</dbReference>
<name>A0ABT1J1T4_9ACTN</name>
<gene>
    <name evidence="1" type="ORF">FHR36_004277</name>
</gene>
<dbReference type="Gene3D" id="2.30.110.20">
    <property type="entry name" value="Hcp1-like"/>
    <property type="match status" value="1"/>
</dbReference>
<comment type="caution">
    <text evidence="1">The sequence shown here is derived from an EMBL/GenBank/DDBJ whole genome shotgun (WGS) entry which is preliminary data.</text>
</comment>
<organism evidence="1 2">
    <name type="scientific">Kitasatospora paracochleata</name>
    <dbReference type="NCBI Taxonomy" id="58354"/>
    <lineage>
        <taxon>Bacteria</taxon>
        <taxon>Bacillati</taxon>
        <taxon>Actinomycetota</taxon>
        <taxon>Actinomycetes</taxon>
        <taxon>Kitasatosporales</taxon>
        <taxon>Streptomycetaceae</taxon>
        <taxon>Kitasatospora</taxon>
    </lineage>
</organism>
<dbReference type="InterPro" id="IPR036624">
    <property type="entry name" value="Hcp1-lik_sf"/>
</dbReference>
<proteinExistence type="predicted"/>
<dbReference type="NCBIfam" id="TIGR02241">
    <property type="entry name" value="conserved hypothetical phage tail region protein"/>
    <property type="match status" value="1"/>
</dbReference>
<keyword evidence="2" id="KW-1185">Reference proteome</keyword>
<evidence type="ECO:0000313" key="1">
    <source>
        <dbReference type="EMBL" id="MCP2311114.1"/>
    </source>
</evidence>
<reference evidence="1 2" key="1">
    <citation type="submission" date="2022-06" db="EMBL/GenBank/DDBJ databases">
        <title>Sequencing the genomes of 1000 actinobacteria strains.</title>
        <authorList>
            <person name="Klenk H.-P."/>
        </authorList>
    </citation>
    <scope>NUCLEOTIDE SEQUENCE [LARGE SCALE GENOMIC DNA]</scope>
    <source>
        <strain evidence="1 2">DSM 41656</strain>
    </source>
</reference>
<dbReference type="PANTHER" id="PTHR38009">
    <property type="entry name" value="CONSERVED HYPOTHETICAL PHAGE TAIL PROTEIN"/>
    <property type="match status" value="1"/>
</dbReference>
<sequence>MITGLFRDEPWEAYIVLTGDSFSSSTFAIELGKFQVETVQSVSGLQLEQDVVEVRQVSPTGELLVRKQPGARKSGEITITRGMDKSTAFTDWIKATLVNADLDAARQNITIALKDAKAQTVRRIHLSNAWASRWEGPSLGASESGPATEQVTITYEDITVE</sequence>
<dbReference type="InterPro" id="IPR010667">
    <property type="entry name" value="Phage_T4_Gp19"/>
</dbReference>
<accession>A0ABT1J1T4</accession>
<evidence type="ECO:0000313" key="2">
    <source>
        <dbReference type="Proteomes" id="UP001206483"/>
    </source>
</evidence>
<dbReference type="Proteomes" id="UP001206483">
    <property type="component" value="Unassembled WGS sequence"/>
</dbReference>
<dbReference type="EMBL" id="JAMZDX010000004">
    <property type="protein sequence ID" value="MCP2311114.1"/>
    <property type="molecule type" value="Genomic_DNA"/>
</dbReference>